<evidence type="ECO:0000313" key="1">
    <source>
        <dbReference type="EMBL" id="SEB10318.1"/>
    </source>
</evidence>
<evidence type="ECO:0000313" key="2">
    <source>
        <dbReference type="Proteomes" id="UP000183040"/>
    </source>
</evidence>
<dbReference type="EMBL" id="FNRP01000031">
    <property type="protein sequence ID" value="SEB10318.1"/>
    <property type="molecule type" value="Genomic_DNA"/>
</dbReference>
<reference evidence="1 2" key="1">
    <citation type="submission" date="2016-10" db="EMBL/GenBank/DDBJ databases">
        <authorList>
            <person name="de Groot N.N."/>
        </authorList>
    </citation>
    <scope>NUCLEOTIDE SEQUENCE [LARGE SCALE GENOMIC DNA]</scope>
    <source>
        <strain evidence="1 2">NLAE-zl-G339</strain>
    </source>
</reference>
<organism evidence="1 2">
    <name type="scientific">Bacteroides xylanisolvens</name>
    <dbReference type="NCBI Taxonomy" id="371601"/>
    <lineage>
        <taxon>Bacteria</taxon>
        <taxon>Pseudomonadati</taxon>
        <taxon>Bacteroidota</taxon>
        <taxon>Bacteroidia</taxon>
        <taxon>Bacteroidales</taxon>
        <taxon>Bacteroidaceae</taxon>
        <taxon>Bacteroides</taxon>
    </lineage>
</organism>
<sequence>MRIYLFAPSANKLVCMRYPHLYKIFQFLL</sequence>
<gene>
    <name evidence="1" type="ORF">SAMN04487924_13156</name>
</gene>
<dbReference type="Proteomes" id="UP000183040">
    <property type="component" value="Unassembled WGS sequence"/>
</dbReference>
<dbReference type="AlphaFoldDB" id="A0A174E331"/>
<proteinExistence type="predicted"/>
<protein>
    <submittedName>
        <fullName evidence="1">Uncharacterized protein</fullName>
    </submittedName>
</protein>
<accession>A0A174E331</accession>
<name>A0A174E331_9BACE</name>